<reference evidence="2" key="1">
    <citation type="submission" date="2016-05" db="EMBL/GenBank/DDBJ databases">
        <title>Comparative genomics of biotechnologically important yeasts.</title>
        <authorList>
            <consortium name="DOE Joint Genome Institute"/>
            <person name="Riley R."/>
            <person name="Haridas S."/>
            <person name="Wolfe K.H."/>
            <person name="Lopes M.R."/>
            <person name="Hittinger C.T."/>
            <person name="Goker M."/>
            <person name="Salamov A."/>
            <person name="Wisecaver J."/>
            <person name="Long T.M."/>
            <person name="Aerts A.L."/>
            <person name="Barry K."/>
            <person name="Choi C."/>
            <person name="Clum A."/>
            <person name="Coughlan A.Y."/>
            <person name="Deshpande S."/>
            <person name="Douglass A.P."/>
            <person name="Hanson S.J."/>
            <person name="Klenk H.-P."/>
            <person name="Labutti K."/>
            <person name="Lapidus A."/>
            <person name="Lindquist E."/>
            <person name="Lipzen A."/>
            <person name="Meier-Kolthoff J.P."/>
            <person name="Ohm R.A."/>
            <person name="Otillar R.P."/>
            <person name="Pangilinan J."/>
            <person name="Peng Y."/>
            <person name="Rokas A."/>
            <person name="Rosa C.A."/>
            <person name="Scheuner C."/>
            <person name="Sibirny A.A."/>
            <person name="Slot J.C."/>
            <person name="Stielow J.B."/>
            <person name="Sun H."/>
            <person name="Kurtzman C.P."/>
            <person name="Blackwell M."/>
            <person name="Grigoriev I.V."/>
            <person name="Jeffries T.W."/>
        </authorList>
    </citation>
    <scope>NUCLEOTIDE SEQUENCE [LARGE SCALE GENOMIC DNA]</scope>
    <source>
        <strain evidence="2">DSM 1968</strain>
    </source>
</reference>
<name>A0A1D2VFI2_9ASCO</name>
<protein>
    <submittedName>
        <fullName evidence="1">Uncharacterized protein</fullName>
    </submittedName>
</protein>
<evidence type="ECO:0000313" key="1">
    <source>
        <dbReference type="EMBL" id="ODV60227.1"/>
    </source>
</evidence>
<dbReference type="Proteomes" id="UP000095038">
    <property type="component" value="Unassembled WGS sequence"/>
</dbReference>
<dbReference type="EMBL" id="KV454483">
    <property type="protein sequence ID" value="ODV60227.1"/>
    <property type="molecule type" value="Genomic_DNA"/>
</dbReference>
<evidence type="ECO:0000313" key="2">
    <source>
        <dbReference type="Proteomes" id="UP000095038"/>
    </source>
</evidence>
<dbReference type="RefSeq" id="XP_020046534.1">
    <property type="nucleotide sequence ID" value="XM_020193590.1"/>
</dbReference>
<sequence length="336" mass="39815">MDKKVELKDIFSNNFLNLDTNLVNFYIRSQNASFFNYNNVNINGILNEGDSDHNDSCTDFDKTINRDLVEFNLVDNLSLFFDINYDYDHFMSLRMHLIDYNNLIAIKYNLFDNFLFIFDINHNEIYNENNNENNNSDSDINNLPIAIIKTNSKIISIKWHKNPFLKNLLLITTLSDLIIWCLNWPKPILIKPIFNINPVTINLDNKDKSKANNKKNYNYNYKIVGTNWIFDINNHLHLNLNYLKVAVYNNLNEFTIIKINLTTDLINSLKKNGNKLFEFYLDERKKGKYVFNANLDSKNEEVGDDFNMVSYINDVQQMEKLFDDKYQVEDTFQFKK</sequence>
<keyword evidence="2" id="KW-1185">Reference proteome</keyword>
<gene>
    <name evidence="1" type="ORF">ASCRUDRAFT_76715</name>
</gene>
<dbReference type="AlphaFoldDB" id="A0A1D2VFI2"/>
<organism evidence="1 2">
    <name type="scientific">Ascoidea rubescens DSM 1968</name>
    <dbReference type="NCBI Taxonomy" id="1344418"/>
    <lineage>
        <taxon>Eukaryota</taxon>
        <taxon>Fungi</taxon>
        <taxon>Dikarya</taxon>
        <taxon>Ascomycota</taxon>
        <taxon>Saccharomycotina</taxon>
        <taxon>Saccharomycetes</taxon>
        <taxon>Ascoideaceae</taxon>
        <taxon>Ascoidea</taxon>
    </lineage>
</organism>
<accession>A0A1D2VFI2</accession>
<dbReference type="GeneID" id="30967226"/>
<proteinExistence type="predicted"/>
<dbReference type="InParanoid" id="A0A1D2VFI2"/>